<dbReference type="InterPro" id="IPR017517">
    <property type="entry name" value="Maleyloyr_isom"/>
</dbReference>
<organism evidence="2 3">
    <name type="scientific">Actinomadura macrotermitis</name>
    <dbReference type="NCBI Taxonomy" id="2585200"/>
    <lineage>
        <taxon>Bacteria</taxon>
        <taxon>Bacillati</taxon>
        <taxon>Actinomycetota</taxon>
        <taxon>Actinomycetes</taxon>
        <taxon>Streptosporangiales</taxon>
        <taxon>Thermomonosporaceae</taxon>
        <taxon>Actinomadura</taxon>
    </lineage>
</organism>
<protein>
    <recommendedName>
        <fullName evidence="1">Mycothiol-dependent maleylpyruvate isomerase metal-binding domain-containing protein</fullName>
    </recommendedName>
</protein>
<name>A0A7K0C881_9ACTN</name>
<gene>
    <name evidence="2" type="ORF">ACRB68_77740</name>
</gene>
<evidence type="ECO:0000259" key="1">
    <source>
        <dbReference type="Pfam" id="PF11716"/>
    </source>
</evidence>
<dbReference type="GO" id="GO:0046872">
    <property type="term" value="F:metal ion binding"/>
    <property type="evidence" value="ECO:0007669"/>
    <property type="project" value="InterPro"/>
</dbReference>
<evidence type="ECO:0000313" key="2">
    <source>
        <dbReference type="EMBL" id="MQY09645.1"/>
    </source>
</evidence>
<dbReference type="Gene3D" id="1.20.120.450">
    <property type="entry name" value="dinb family like domain"/>
    <property type="match status" value="1"/>
</dbReference>
<dbReference type="AlphaFoldDB" id="A0A7K0C881"/>
<dbReference type="RefSeq" id="WP_153541817.1">
    <property type="nucleotide sequence ID" value="NZ_WEGH01000007.1"/>
</dbReference>
<dbReference type="NCBIfam" id="TIGR03083">
    <property type="entry name" value="maleylpyruvate isomerase family mycothiol-dependent enzyme"/>
    <property type="match status" value="1"/>
</dbReference>
<accession>A0A7K0C881</accession>
<dbReference type="NCBIfam" id="TIGR03086">
    <property type="entry name" value="TIGR03086 family metal-binding protein"/>
    <property type="match status" value="1"/>
</dbReference>
<dbReference type="OrthoDB" id="5185819at2"/>
<dbReference type="InterPro" id="IPR024344">
    <property type="entry name" value="MDMPI_metal-binding"/>
</dbReference>
<dbReference type="InterPro" id="IPR034660">
    <property type="entry name" value="DinB/YfiT-like"/>
</dbReference>
<sequence>MDDAVTALRLDHAGLLERAVAYTLVVLHDVTPAALSRPTPCAGWDLGMLLWHLDDSLAALHEAVDAGSVAPASPPPAPGDPVAACRAGAARLVGAWTAAARTGRAVTVGACPLQAGLVAGAGAVEIAVHGWDASRALGGRRPIPRALAAALLPVAATLAAGGREGLFAAPAEPPPGAPPGDRLVAFLGRDPGQALGA</sequence>
<dbReference type="Proteomes" id="UP000487268">
    <property type="component" value="Unassembled WGS sequence"/>
</dbReference>
<feature type="domain" description="Mycothiol-dependent maleylpyruvate isomerase metal-binding" evidence="1">
    <location>
        <begin position="19"/>
        <end position="133"/>
    </location>
</feature>
<dbReference type="SUPFAM" id="SSF109854">
    <property type="entry name" value="DinB/YfiT-like putative metalloenzymes"/>
    <property type="match status" value="1"/>
</dbReference>
<comment type="caution">
    <text evidence="2">The sequence shown here is derived from an EMBL/GenBank/DDBJ whole genome shotgun (WGS) entry which is preliminary data.</text>
</comment>
<proteinExistence type="predicted"/>
<evidence type="ECO:0000313" key="3">
    <source>
        <dbReference type="Proteomes" id="UP000487268"/>
    </source>
</evidence>
<reference evidence="2 3" key="1">
    <citation type="submission" date="2019-10" db="EMBL/GenBank/DDBJ databases">
        <title>Actinomadura rubteroloni sp. nov. and Actinomadura macrotermitis sp. nov., isolated from the gut of fungus growing-termite Macrotermes natalensis.</title>
        <authorList>
            <person name="Benndorf R."/>
            <person name="Martin K."/>
            <person name="Kuefner M."/>
            <person name="De Beer W."/>
            <person name="Kaster A.-K."/>
            <person name="Vollmers J."/>
            <person name="Poulsen M."/>
            <person name="Beemelmanns C."/>
        </authorList>
    </citation>
    <scope>NUCLEOTIDE SEQUENCE [LARGE SCALE GENOMIC DNA]</scope>
    <source>
        <strain evidence="2 3">RB68</strain>
    </source>
</reference>
<dbReference type="EMBL" id="WEGH01000007">
    <property type="protein sequence ID" value="MQY09645.1"/>
    <property type="molecule type" value="Genomic_DNA"/>
</dbReference>
<dbReference type="InterPro" id="IPR017520">
    <property type="entry name" value="CHP03086"/>
</dbReference>
<dbReference type="Pfam" id="PF11716">
    <property type="entry name" value="MDMPI_N"/>
    <property type="match status" value="1"/>
</dbReference>
<keyword evidence="3" id="KW-1185">Reference proteome</keyword>